<comment type="caution">
    <text evidence="2">The sequence shown here is derived from an EMBL/GenBank/DDBJ whole genome shotgun (WGS) entry which is preliminary data.</text>
</comment>
<keyword evidence="1" id="KW-0472">Membrane</keyword>
<organism evidence="2 3">
    <name type="scientific">Corallococcus sicarius</name>
    <dbReference type="NCBI Taxonomy" id="2316726"/>
    <lineage>
        <taxon>Bacteria</taxon>
        <taxon>Pseudomonadati</taxon>
        <taxon>Myxococcota</taxon>
        <taxon>Myxococcia</taxon>
        <taxon>Myxococcales</taxon>
        <taxon>Cystobacterineae</taxon>
        <taxon>Myxococcaceae</taxon>
        <taxon>Corallococcus</taxon>
    </lineage>
</organism>
<gene>
    <name evidence="2" type="ORF">D7X12_34545</name>
</gene>
<feature type="transmembrane region" description="Helical" evidence="1">
    <location>
        <begin position="68"/>
        <end position="95"/>
    </location>
</feature>
<evidence type="ECO:0000313" key="2">
    <source>
        <dbReference type="EMBL" id="RKH34960.1"/>
    </source>
</evidence>
<name>A0A3A8MU18_9BACT</name>
<sequence length="147" mass="14899">MVAIVAAGPFVLAFLLAAAAPGLLEPVLGTPLGGLSWLLATLLGITGGALFARILAALQRPRIQASATLRLVGTVGGAGMVVGLCIVPAVALLLAGPTLAMHLGREPLPAPHALRSLRGSAVELLGQARRAFPHRLPLSQLLPPGPR</sequence>
<accession>A0A3A8MU18</accession>
<reference evidence="3" key="1">
    <citation type="submission" date="2018-09" db="EMBL/GenBank/DDBJ databases">
        <authorList>
            <person name="Livingstone P.G."/>
            <person name="Whitworth D.E."/>
        </authorList>
    </citation>
    <scope>NUCLEOTIDE SEQUENCE [LARGE SCALE GENOMIC DNA]</scope>
    <source>
        <strain evidence="3">CA040B</strain>
    </source>
</reference>
<keyword evidence="1" id="KW-0812">Transmembrane</keyword>
<keyword evidence="3" id="KW-1185">Reference proteome</keyword>
<dbReference type="Proteomes" id="UP000273405">
    <property type="component" value="Unassembled WGS sequence"/>
</dbReference>
<keyword evidence="1" id="KW-1133">Transmembrane helix</keyword>
<evidence type="ECO:0000313" key="3">
    <source>
        <dbReference type="Proteomes" id="UP000273405"/>
    </source>
</evidence>
<proteinExistence type="predicted"/>
<dbReference type="AlphaFoldDB" id="A0A3A8MU18"/>
<evidence type="ECO:0000256" key="1">
    <source>
        <dbReference type="SAM" id="Phobius"/>
    </source>
</evidence>
<feature type="transmembrane region" description="Helical" evidence="1">
    <location>
        <begin position="35"/>
        <end position="56"/>
    </location>
</feature>
<protein>
    <submittedName>
        <fullName evidence="2">Uncharacterized protein</fullName>
    </submittedName>
</protein>
<dbReference type="EMBL" id="RAWG01000335">
    <property type="protein sequence ID" value="RKH34960.1"/>
    <property type="molecule type" value="Genomic_DNA"/>
</dbReference>